<protein>
    <submittedName>
        <fullName evidence="2">Uncharacterized protein</fullName>
    </submittedName>
</protein>
<organism evidence="2 3">
    <name type="scientific">Megalurothrips usitatus</name>
    <name type="common">bean blossom thrips</name>
    <dbReference type="NCBI Taxonomy" id="439358"/>
    <lineage>
        <taxon>Eukaryota</taxon>
        <taxon>Metazoa</taxon>
        <taxon>Ecdysozoa</taxon>
        <taxon>Arthropoda</taxon>
        <taxon>Hexapoda</taxon>
        <taxon>Insecta</taxon>
        <taxon>Pterygota</taxon>
        <taxon>Neoptera</taxon>
        <taxon>Paraneoptera</taxon>
        <taxon>Thysanoptera</taxon>
        <taxon>Terebrantia</taxon>
        <taxon>Thripoidea</taxon>
        <taxon>Thripidae</taxon>
        <taxon>Megalurothrips</taxon>
    </lineage>
</organism>
<dbReference type="AlphaFoldDB" id="A0AAV7Y1Q6"/>
<keyword evidence="1" id="KW-1133">Transmembrane helix</keyword>
<proteinExistence type="predicted"/>
<feature type="transmembrane region" description="Helical" evidence="1">
    <location>
        <begin position="66"/>
        <end position="88"/>
    </location>
</feature>
<keyword evidence="3" id="KW-1185">Reference proteome</keyword>
<dbReference type="Proteomes" id="UP001075354">
    <property type="component" value="Chromosome 1"/>
</dbReference>
<dbReference type="EMBL" id="JAPTSV010000001">
    <property type="protein sequence ID" value="KAJ1531858.1"/>
    <property type="molecule type" value="Genomic_DNA"/>
</dbReference>
<accession>A0AAV7Y1Q6</accession>
<evidence type="ECO:0000313" key="2">
    <source>
        <dbReference type="EMBL" id="KAJ1531858.1"/>
    </source>
</evidence>
<keyword evidence="1" id="KW-0812">Transmembrane</keyword>
<comment type="caution">
    <text evidence="2">The sequence shown here is derived from an EMBL/GenBank/DDBJ whole genome shotgun (WGS) entry which is preliminary data.</text>
</comment>
<keyword evidence="1" id="KW-0472">Membrane</keyword>
<name>A0AAV7Y1Q6_9NEOP</name>
<reference evidence="2" key="1">
    <citation type="submission" date="2022-12" db="EMBL/GenBank/DDBJ databases">
        <title>Chromosome-level genome assembly of the bean flower thrips Megalurothrips usitatus.</title>
        <authorList>
            <person name="Ma L."/>
            <person name="Liu Q."/>
            <person name="Li H."/>
            <person name="Cai W."/>
        </authorList>
    </citation>
    <scope>NUCLEOTIDE SEQUENCE</scope>
    <source>
        <strain evidence="2">Cailab_2022a</strain>
    </source>
</reference>
<evidence type="ECO:0000256" key="1">
    <source>
        <dbReference type="SAM" id="Phobius"/>
    </source>
</evidence>
<sequence>MEDEKTALLARAESAAAAAARGSSLQASRTSGYAAIERAESPAAADCGLQNDTRFRAREYARLRRVVLFVTGMTTALVAAGLLVGLLAPVPDPGWAPDEVPVEARPTPFLPVP</sequence>
<gene>
    <name evidence="2" type="ORF">ONE63_000509</name>
</gene>
<evidence type="ECO:0000313" key="3">
    <source>
        <dbReference type="Proteomes" id="UP001075354"/>
    </source>
</evidence>